<name>A0ACC0VHP5_9STRA</name>
<evidence type="ECO:0000313" key="1">
    <source>
        <dbReference type="EMBL" id="KAI9906008.1"/>
    </source>
</evidence>
<protein>
    <submittedName>
        <fullName evidence="1">Uncharacterized protein</fullName>
    </submittedName>
</protein>
<comment type="caution">
    <text evidence="1">The sequence shown here is derived from an EMBL/GenBank/DDBJ whole genome shotgun (WGS) entry which is preliminary data.</text>
</comment>
<evidence type="ECO:0000313" key="2">
    <source>
        <dbReference type="Proteomes" id="UP001163321"/>
    </source>
</evidence>
<accession>A0ACC0VHP5</accession>
<dbReference type="Proteomes" id="UP001163321">
    <property type="component" value="Chromosome 9"/>
</dbReference>
<gene>
    <name evidence="1" type="ORF">PsorP6_013414</name>
</gene>
<organism evidence="1 2">
    <name type="scientific">Peronosclerospora sorghi</name>
    <dbReference type="NCBI Taxonomy" id="230839"/>
    <lineage>
        <taxon>Eukaryota</taxon>
        <taxon>Sar</taxon>
        <taxon>Stramenopiles</taxon>
        <taxon>Oomycota</taxon>
        <taxon>Peronosporomycetes</taxon>
        <taxon>Peronosporales</taxon>
        <taxon>Peronosporaceae</taxon>
        <taxon>Peronosclerospora</taxon>
    </lineage>
</organism>
<sequence>MDQHESKPIERGEKPRARAARALVAGTRRARGIATNPGTLVPDDQVVVISQAAADLLNGSYTIQELGDDTILRCLLAIGTLALFGDSKAIEAASSQIAIFTASKASHVTSPVVQECLAELQLVLN</sequence>
<reference evidence="1 2" key="1">
    <citation type="journal article" date="2022" name="bioRxiv">
        <title>The genome of the oomycete Peronosclerospora sorghi, a cosmopolitan pathogen of maize and sorghum, is inflated with dispersed pseudogenes.</title>
        <authorList>
            <person name="Fletcher K."/>
            <person name="Martin F."/>
            <person name="Isakeit T."/>
            <person name="Cavanaugh K."/>
            <person name="Magill C."/>
            <person name="Michelmore R."/>
        </authorList>
    </citation>
    <scope>NUCLEOTIDE SEQUENCE [LARGE SCALE GENOMIC DNA]</scope>
    <source>
        <strain evidence="1">P6</strain>
    </source>
</reference>
<proteinExistence type="predicted"/>
<keyword evidence="2" id="KW-1185">Reference proteome</keyword>
<dbReference type="EMBL" id="CM047588">
    <property type="protein sequence ID" value="KAI9906008.1"/>
    <property type="molecule type" value="Genomic_DNA"/>
</dbReference>